<organism evidence="4 5">
    <name type="scientific">Paenibacillus yanchengensis</name>
    <dbReference type="NCBI Taxonomy" id="2035833"/>
    <lineage>
        <taxon>Bacteria</taxon>
        <taxon>Bacillati</taxon>
        <taxon>Bacillota</taxon>
        <taxon>Bacilli</taxon>
        <taxon>Bacillales</taxon>
        <taxon>Paenibacillaceae</taxon>
        <taxon>Paenibacillus</taxon>
    </lineage>
</organism>
<name>A0ABW4YMN6_9BACL</name>
<reference evidence="5" key="1">
    <citation type="journal article" date="2019" name="Int. J. Syst. Evol. Microbiol.">
        <title>The Global Catalogue of Microorganisms (GCM) 10K type strain sequencing project: providing services to taxonomists for standard genome sequencing and annotation.</title>
        <authorList>
            <consortium name="The Broad Institute Genomics Platform"/>
            <consortium name="The Broad Institute Genome Sequencing Center for Infectious Disease"/>
            <person name="Wu L."/>
            <person name="Ma J."/>
        </authorList>
    </citation>
    <scope>NUCLEOTIDE SEQUENCE [LARGE SCALE GENOMIC DNA]</scope>
    <source>
        <strain evidence="5">GH52</strain>
    </source>
</reference>
<comment type="caution">
    <text evidence="4">The sequence shown here is derived from an EMBL/GenBank/DDBJ whole genome shotgun (WGS) entry which is preliminary data.</text>
</comment>
<sequence>MARSSKIIVPQSRATLNQMKYEIASELGLTDTYSMPSNGMQDTEFASELGTAGATGNGKLNWSVMKSREAGSVGGLMTKRLVELAEQQLNQL</sequence>
<dbReference type="Proteomes" id="UP001597362">
    <property type="component" value="Unassembled WGS sequence"/>
</dbReference>
<gene>
    <name evidence="4" type="ORF">ACFSJH_14870</name>
</gene>
<protein>
    <submittedName>
        <fullName evidence="4">Small, acid-soluble spore protein, alpha/beta type</fullName>
    </submittedName>
</protein>
<dbReference type="InterPro" id="IPR018126">
    <property type="entry name" value="SASP_alpha/beta-type_CS"/>
</dbReference>
<dbReference type="InterPro" id="IPR001448">
    <property type="entry name" value="SASP_alpha/beta-type"/>
</dbReference>
<evidence type="ECO:0000313" key="5">
    <source>
        <dbReference type="Proteomes" id="UP001597362"/>
    </source>
</evidence>
<dbReference type="PANTHER" id="PTHR36107:SF1">
    <property type="entry name" value="SMALL, ACID-SOLUBLE SPORE PROTEIN A"/>
    <property type="match status" value="1"/>
</dbReference>
<comment type="similarity">
    <text evidence="2">Belongs to the alpha/beta-type SASP family.</text>
</comment>
<evidence type="ECO:0000256" key="3">
    <source>
        <dbReference type="ARBA" id="ARBA00023125"/>
    </source>
</evidence>
<evidence type="ECO:0000256" key="2">
    <source>
        <dbReference type="ARBA" id="ARBA00005442"/>
    </source>
</evidence>
<dbReference type="InterPro" id="IPR050847">
    <property type="entry name" value="SASP_DNA-binding"/>
</dbReference>
<accession>A0ABW4YMN6</accession>
<keyword evidence="5" id="KW-1185">Reference proteome</keyword>
<evidence type="ECO:0000256" key="1">
    <source>
        <dbReference type="ARBA" id="ARBA00003863"/>
    </source>
</evidence>
<evidence type="ECO:0000313" key="4">
    <source>
        <dbReference type="EMBL" id="MFD2117010.1"/>
    </source>
</evidence>
<dbReference type="InterPro" id="IPR038300">
    <property type="entry name" value="SASP_sf_alpha/beta"/>
</dbReference>
<dbReference type="PANTHER" id="PTHR36107">
    <property type="entry name" value="SMALL, ACID-SOLUBLE SPORE PROTEIN A"/>
    <property type="match status" value="1"/>
</dbReference>
<dbReference type="Pfam" id="PF00269">
    <property type="entry name" value="SASP"/>
    <property type="match status" value="2"/>
</dbReference>
<comment type="function">
    <text evidence="1">SASP are bound to spore DNA. They are double-stranded DNA-binding proteins that cause DNA to change to an a-like conformation. They protect the DNA backbone from chemical and enzymatic cleavage and are thus involved in dormant spore's high resistance to UV light.</text>
</comment>
<proteinExistence type="inferred from homology"/>
<dbReference type="RefSeq" id="WP_377773743.1">
    <property type="nucleotide sequence ID" value="NZ_JBHUHO010000033.1"/>
</dbReference>
<dbReference type="Gene3D" id="6.10.10.80">
    <property type="entry name" value="Small, acid-soluble spore protein, alpha/beta type-like"/>
    <property type="match status" value="1"/>
</dbReference>
<dbReference type="PROSITE" id="PS00304">
    <property type="entry name" value="SASP_1"/>
    <property type="match status" value="1"/>
</dbReference>
<dbReference type="EMBL" id="JBHUHO010000033">
    <property type="protein sequence ID" value="MFD2117010.1"/>
    <property type="molecule type" value="Genomic_DNA"/>
</dbReference>
<keyword evidence="3" id="KW-0238">DNA-binding</keyword>